<dbReference type="Gene3D" id="3.30.565.10">
    <property type="entry name" value="Histidine kinase-like ATPase, C-terminal domain"/>
    <property type="match status" value="1"/>
</dbReference>
<evidence type="ECO:0000259" key="9">
    <source>
        <dbReference type="PROSITE" id="PS50110"/>
    </source>
</evidence>
<sequence>MTALDGSGSLFFSGGGQTGALMGALDWSRTRLGPLSGWPQRLTAVVETLLHSPVAMVLLWGPDHVMLYNDGYAALCADQHPGALGMPVAECWPEHWDFYRELTEAVFRGEKRTVHGQPLRGPRNGGSEEACFDLSFSPVRDDQGRISGALCIAIETGGQGAALKRQQATEAALREANERLQLALNAGAVMGTWVWNVPEDRFTADERFARTFSIDSNVAAQGVPLRTILESIHPEDRAQIQLLIGRTLETGGPYRAEYRVVQFDGSYRWLEANGRCELGEDGKPLRFPGVLLNIDKRKRAELRQSALVELGDGLKESRDKKDITATAEGILGRTLAVLSTGLRRDPVDLYREETWWPEEASFIRDVADRTWAAVERADAEKRLRESEGKLRSAAEFDPRIPWTADPRGRVTSCGARLMEFSGLQEVEVLDDAWKRFPHPEDREAMVAAWARSVETGASYEVEVRIRTPAKGLRWTRLRALPQRDAEGRILQWYGTMEDMHERRSAEEALRQLNETLEQRVEERTRARDLVWRVSQDLLVLCGLDGRYRSVNPAWREALGHGEAALIGERFEQLIHPEEVPSMTRELGRLREGQVIRDFDLRMRAQDGTYRWYSWTCVPEGDGFYGAGRDMTARRALEDQLRQAQKMEAVGQLTGGIAHDFNNLLTGIIGSLSLLQRRLTLGQTDQLGRYISVATNSAQRAAALTHRLLAFSRRQSLDLKPVDMNQLVASMEDLLHRTMGESITIKADLRAGVWPAFTDANQLENAFLNLCINARDAMAEGGTLTVETSNTHLDEDYVRQYEALKPGDYVVLSVSDTGTGIPPEVMDKVFDPFFTTKPVGQGTGLGLSMIYGFVKQSEGHVRLDSEVGKGTAVKLFLPRYRGGREEVDGSGRLQAPRGEGEKVLVVEDDAAVRMLVVEVLGELGYTALEAVDAQTAIPLLESDRQLDLMISDVGLPGMNGRQLATIARQHRPVLKVLFITGYAEKAAIRGDFLEPGMEMIAKPFDIDMLAARIRDMLIRQ</sequence>
<reference evidence="12 13" key="1">
    <citation type="submission" date="2022-11" db="EMBL/GenBank/DDBJ databases">
        <title>Minimal conservation of predation-associated metabolite biosynthetic gene clusters underscores biosynthetic potential of Myxococcota including descriptions for ten novel species: Archangium lansinium sp. nov., Myxococcus landrumus sp. nov., Nannocystis bai.</title>
        <authorList>
            <person name="Ahearne A."/>
            <person name="Stevens C."/>
            <person name="Dowd S."/>
        </authorList>
    </citation>
    <scope>NUCLEOTIDE SEQUENCE [LARGE SCALE GENOMIC DNA]</scope>
    <source>
        <strain evidence="12 13">NCWAL01</strain>
    </source>
</reference>
<evidence type="ECO:0000313" key="12">
    <source>
        <dbReference type="EMBL" id="MDC0710039.1"/>
    </source>
</evidence>
<dbReference type="PANTHER" id="PTHR43304">
    <property type="entry name" value="PHYTOCHROME-LIKE PROTEIN CPH1"/>
    <property type="match status" value="1"/>
</dbReference>
<dbReference type="SMART" id="SM00388">
    <property type="entry name" value="HisKA"/>
    <property type="match status" value="1"/>
</dbReference>
<dbReference type="PRINTS" id="PR00344">
    <property type="entry name" value="BCTRLSENSOR"/>
</dbReference>
<evidence type="ECO:0000256" key="7">
    <source>
        <dbReference type="SAM" id="Coils"/>
    </source>
</evidence>
<dbReference type="SMART" id="SM00091">
    <property type="entry name" value="PAS"/>
    <property type="match status" value="3"/>
</dbReference>
<protein>
    <recommendedName>
        <fullName evidence="2">histidine kinase</fullName>
        <ecNumber evidence="2">2.7.13.3</ecNumber>
    </recommendedName>
</protein>
<organism evidence="12 13">
    <name type="scientific">Stigmatella ashevillensis</name>
    <dbReference type="NCBI Taxonomy" id="2995309"/>
    <lineage>
        <taxon>Bacteria</taxon>
        <taxon>Pseudomonadati</taxon>
        <taxon>Myxococcota</taxon>
        <taxon>Myxococcia</taxon>
        <taxon>Myxococcales</taxon>
        <taxon>Cystobacterineae</taxon>
        <taxon>Archangiaceae</taxon>
        <taxon>Stigmatella</taxon>
    </lineage>
</organism>
<dbReference type="Gene3D" id="1.10.287.130">
    <property type="match status" value="1"/>
</dbReference>
<dbReference type="SUPFAM" id="SSF55785">
    <property type="entry name" value="PYP-like sensor domain (PAS domain)"/>
    <property type="match status" value="4"/>
</dbReference>
<dbReference type="CDD" id="cd00082">
    <property type="entry name" value="HisKA"/>
    <property type="match status" value="1"/>
</dbReference>
<dbReference type="EC" id="2.7.13.3" evidence="2"/>
<dbReference type="InterPro" id="IPR004358">
    <property type="entry name" value="Sig_transdc_His_kin-like_C"/>
</dbReference>
<feature type="domain" description="PAC" evidence="11">
    <location>
        <begin position="459"/>
        <end position="511"/>
    </location>
</feature>
<dbReference type="PROSITE" id="PS50110">
    <property type="entry name" value="RESPONSE_REGULATORY"/>
    <property type="match status" value="1"/>
</dbReference>
<dbReference type="InterPro" id="IPR003594">
    <property type="entry name" value="HATPase_dom"/>
</dbReference>
<dbReference type="SUPFAM" id="SSF55874">
    <property type="entry name" value="ATPase domain of HSP90 chaperone/DNA topoisomerase II/histidine kinase"/>
    <property type="match status" value="1"/>
</dbReference>
<evidence type="ECO:0000256" key="2">
    <source>
        <dbReference type="ARBA" id="ARBA00012438"/>
    </source>
</evidence>
<dbReference type="InterPro" id="IPR052162">
    <property type="entry name" value="Sensor_kinase/Photoreceptor"/>
</dbReference>
<dbReference type="InterPro" id="IPR003661">
    <property type="entry name" value="HisK_dim/P_dom"/>
</dbReference>
<evidence type="ECO:0000256" key="4">
    <source>
        <dbReference type="ARBA" id="ARBA00022679"/>
    </source>
</evidence>
<accession>A0ABT5D8P9</accession>
<feature type="domain" description="PAC" evidence="11">
    <location>
        <begin position="254"/>
        <end position="306"/>
    </location>
</feature>
<dbReference type="Proteomes" id="UP001221838">
    <property type="component" value="Unassembled WGS sequence"/>
</dbReference>
<comment type="caution">
    <text evidence="12">The sequence shown here is derived from an EMBL/GenBank/DDBJ whole genome shotgun (WGS) entry which is preliminary data.</text>
</comment>
<evidence type="ECO:0000256" key="6">
    <source>
        <dbReference type="PROSITE-ProRule" id="PRU00169"/>
    </source>
</evidence>
<dbReference type="Pfam" id="PF08447">
    <property type="entry name" value="PAS_3"/>
    <property type="match status" value="2"/>
</dbReference>
<dbReference type="InterPro" id="IPR036890">
    <property type="entry name" value="HATPase_C_sf"/>
</dbReference>
<dbReference type="CDD" id="cd16919">
    <property type="entry name" value="HATPase_CckA-like"/>
    <property type="match status" value="1"/>
</dbReference>
<dbReference type="Gene3D" id="3.40.50.2300">
    <property type="match status" value="1"/>
</dbReference>
<feature type="coiled-coil region" evidence="7">
    <location>
        <begin position="502"/>
        <end position="529"/>
    </location>
</feature>
<evidence type="ECO:0000256" key="3">
    <source>
        <dbReference type="ARBA" id="ARBA00022553"/>
    </source>
</evidence>
<evidence type="ECO:0000259" key="10">
    <source>
        <dbReference type="PROSITE" id="PS50112"/>
    </source>
</evidence>
<dbReference type="CDD" id="cd18161">
    <property type="entry name" value="REC_hyHK_blue-like"/>
    <property type="match status" value="1"/>
</dbReference>
<dbReference type="PROSITE" id="PS50109">
    <property type="entry name" value="HIS_KIN"/>
    <property type="match status" value="1"/>
</dbReference>
<dbReference type="SMART" id="SM00387">
    <property type="entry name" value="HATPase_c"/>
    <property type="match status" value="1"/>
</dbReference>
<feature type="domain" description="Histidine kinase" evidence="8">
    <location>
        <begin position="655"/>
        <end position="880"/>
    </location>
</feature>
<feature type="domain" description="PAS" evidence="10">
    <location>
        <begin position="386"/>
        <end position="456"/>
    </location>
</feature>
<dbReference type="Pfam" id="PF02518">
    <property type="entry name" value="HATPase_c"/>
    <property type="match status" value="1"/>
</dbReference>
<dbReference type="InterPro" id="IPR001789">
    <property type="entry name" value="Sig_transdc_resp-reg_receiver"/>
</dbReference>
<dbReference type="SUPFAM" id="SSF47384">
    <property type="entry name" value="Homodimeric domain of signal transducing histidine kinase"/>
    <property type="match status" value="1"/>
</dbReference>
<evidence type="ECO:0000313" key="13">
    <source>
        <dbReference type="Proteomes" id="UP001221838"/>
    </source>
</evidence>
<proteinExistence type="predicted"/>
<dbReference type="PROSITE" id="PS50112">
    <property type="entry name" value="PAS"/>
    <property type="match status" value="2"/>
</dbReference>
<feature type="domain" description="Response regulatory" evidence="9">
    <location>
        <begin position="901"/>
        <end position="1016"/>
    </location>
</feature>
<dbReference type="InterPro" id="IPR035965">
    <property type="entry name" value="PAS-like_dom_sf"/>
</dbReference>
<name>A0ABT5D8P9_9BACT</name>
<dbReference type="InterPro" id="IPR013655">
    <property type="entry name" value="PAS_fold_3"/>
</dbReference>
<dbReference type="Pfam" id="PF00512">
    <property type="entry name" value="HisKA"/>
    <property type="match status" value="1"/>
</dbReference>
<dbReference type="InterPro" id="IPR000014">
    <property type="entry name" value="PAS"/>
</dbReference>
<dbReference type="Pfam" id="PF08448">
    <property type="entry name" value="PAS_4"/>
    <property type="match status" value="1"/>
</dbReference>
<feature type="modified residue" description="4-aspartylphosphate" evidence="6">
    <location>
        <position position="951"/>
    </location>
</feature>
<keyword evidence="4" id="KW-0808">Transferase</keyword>
<keyword evidence="7" id="KW-0175">Coiled coil</keyword>
<evidence type="ECO:0000259" key="11">
    <source>
        <dbReference type="PROSITE" id="PS50113"/>
    </source>
</evidence>
<dbReference type="CDD" id="cd00130">
    <property type="entry name" value="PAS"/>
    <property type="match status" value="3"/>
</dbReference>
<dbReference type="EMBL" id="JAQNDM010000002">
    <property type="protein sequence ID" value="MDC0710039.1"/>
    <property type="molecule type" value="Genomic_DNA"/>
</dbReference>
<keyword evidence="3 6" id="KW-0597">Phosphoprotein</keyword>
<dbReference type="SMART" id="SM00448">
    <property type="entry name" value="REC"/>
    <property type="match status" value="1"/>
</dbReference>
<evidence type="ECO:0000256" key="1">
    <source>
        <dbReference type="ARBA" id="ARBA00000085"/>
    </source>
</evidence>
<dbReference type="PANTHER" id="PTHR43304:SF1">
    <property type="entry name" value="PAC DOMAIN-CONTAINING PROTEIN"/>
    <property type="match status" value="1"/>
</dbReference>
<evidence type="ECO:0000259" key="8">
    <source>
        <dbReference type="PROSITE" id="PS50109"/>
    </source>
</evidence>
<dbReference type="InterPro" id="IPR001610">
    <property type="entry name" value="PAC"/>
</dbReference>
<dbReference type="InterPro" id="IPR005467">
    <property type="entry name" value="His_kinase_dom"/>
</dbReference>
<dbReference type="RefSeq" id="WP_272139113.1">
    <property type="nucleotide sequence ID" value="NZ_JAQNDM010000002.1"/>
</dbReference>
<dbReference type="InterPro" id="IPR000700">
    <property type="entry name" value="PAS-assoc_C"/>
</dbReference>
<keyword evidence="5" id="KW-0418">Kinase</keyword>
<dbReference type="PROSITE" id="PS50113">
    <property type="entry name" value="PAC"/>
    <property type="match status" value="2"/>
</dbReference>
<dbReference type="Gene3D" id="3.30.450.20">
    <property type="entry name" value="PAS domain"/>
    <property type="match status" value="4"/>
</dbReference>
<dbReference type="Pfam" id="PF00072">
    <property type="entry name" value="Response_reg"/>
    <property type="match status" value="1"/>
</dbReference>
<dbReference type="SUPFAM" id="SSF52172">
    <property type="entry name" value="CheY-like"/>
    <property type="match status" value="1"/>
</dbReference>
<comment type="catalytic activity">
    <reaction evidence="1">
        <text>ATP + protein L-histidine = ADP + protein N-phospho-L-histidine.</text>
        <dbReference type="EC" id="2.7.13.3"/>
    </reaction>
</comment>
<dbReference type="InterPro" id="IPR013656">
    <property type="entry name" value="PAS_4"/>
</dbReference>
<feature type="domain" description="PAS" evidence="10">
    <location>
        <begin position="544"/>
        <end position="593"/>
    </location>
</feature>
<dbReference type="InterPro" id="IPR036097">
    <property type="entry name" value="HisK_dim/P_sf"/>
</dbReference>
<dbReference type="InterPro" id="IPR011006">
    <property type="entry name" value="CheY-like_superfamily"/>
</dbReference>
<keyword evidence="13" id="KW-1185">Reference proteome</keyword>
<dbReference type="SMART" id="SM00086">
    <property type="entry name" value="PAC"/>
    <property type="match status" value="3"/>
</dbReference>
<gene>
    <name evidence="12" type="ORF">POL68_16305</name>
</gene>
<dbReference type="NCBIfam" id="TIGR00229">
    <property type="entry name" value="sensory_box"/>
    <property type="match status" value="3"/>
</dbReference>
<evidence type="ECO:0000256" key="5">
    <source>
        <dbReference type="ARBA" id="ARBA00022777"/>
    </source>
</evidence>